<feature type="region of interest" description="Disordered" evidence="1">
    <location>
        <begin position="144"/>
        <end position="204"/>
    </location>
</feature>
<feature type="compositionally biased region" description="Basic residues" evidence="1">
    <location>
        <begin position="152"/>
        <end position="165"/>
    </location>
</feature>
<dbReference type="OrthoDB" id="5987799at2759"/>
<proteinExistence type="predicted"/>
<accession>A0A6A4VFG1</accession>
<dbReference type="Proteomes" id="UP000440578">
    <property type="component" value="Unassembled WGS sequence"/>
</dbReference>
<feature type="signal peptide" evidence="2">
    <location>
        <begin position="1"/>
        <end position="23"/>
    </location>
</feature>
<reference evidence="3 4" key="1">
    <citation type="submission" date="2019-07" db="EMBL/GenBank/DDBJ databases">
        <title>Draft genome assembly of a fouling barnacle, Amphibalanus amphitrite (Darwin, 1854): The first reference genome for Thecostraca.</title>
        <authorList>
            <person name="Kim W."/>
        </authorList>
    </citation>
    <scope>NUCLEOTIDE SEQUENCE [LARGE SCALE GENOMIC DNA]</scope>
    <source>
        <strain evidence="3">SNU_AA5</strain>
        <tissue evidence="3">Soma without cirri and trophi</tissue>
    </source>
</reference>
<gene>
    <name evidence="3" type="ORF">FJT64_009691</name>
</gene>
<sequence>MRPAIGSALVLMCALLAARPAAGLSTDPPAASSAAEGAPRPVQDQGGKVKRNSNSPYAVVNITGTKTIKDNNTSHYCTLRGVASGRYLCLSRRRRQPFTSKYLRLNRCRFRLKAVRRKHTYIFLYERREDRQLHLAITAQGEARMRPVRLPPRYRRRGTAGRRRAQSREREPAPAATESAAELTAELPSLSSPRRASRSGSSAA</sequence>
<dbReference type="SUPFAM" id="SSF50353">
    <property type="entry name" value="Cytokine"/>
    <property type="match status" value="1"/>
</dbReference>
<dbReference type="InterPro" id="IPR008996">
    <property type="entry name" value="IL1/FGF"/>
</dbReference>
<keyword evidence="4" id="KW-1185">Reference proteome</keyword>
<keyword evidence="2" id="KW-0732">Signal</keyword>
<dbReference type="EMBL" id="VIIS01001823">
    <property type="protein sequence ID" value="KAF0292293.1"/>
    <property type="molecule type" value="Genomic_DNA"/>
</dbReference>
<name>A0A6A4VFG1_AMPAM</name>
<feature type="chain" id="PRO_5025381429" evidence="2">
    <location>
        <begin position="24"/>
        <end position="204"/>
    </location>
</feature>
<organism evidence="3 4">
    <name type="scientific">Amphibalanus amphitrite</name>
    <name type="common">Striped barnacle</name>
    <name type="synonym">Balanus amphitrite</name>
    <dbReference type="NCBI Taxonomy" id="1232801"/>
    <lineage>
        <taxon>Eukaryota</taxon>
        <taxon>Metazoa</taxon>
        <taxon>Ecdysozoa</taxon>
        <taxon>Arthropoda</taxon>
        <taxon>Crustacea</taxon>
        <taxon>Multicrustacea</taxon>
        <taxon>Cirripedia</taxon>
        <taxon>Thoracica</taxon>
        <taxon>Thoracicalcarea</taxon>
        <taxon>Balanomorpha</taxon>
        <taxon>Balanoidea</taxon>
        <taxon>Balanidae</taxon>
        <taxon>Amphibalaninae</taxon>
        <taxon>Amphibalanus</taxon>
    </lineage>
</organism>
<comment type="caution">
    <text evidence="3">The sequence shown here is derived from an EMBL/GenBank/DDBJ whole genome shotgun (WGS) entry which is preliminary data.</text>
</comment>
<feature type="compositionally biased region" description="Low complexity" evidence="1">
    <location>
        <begin position="28"/>
        <end position="41"/>
    </location>
</feature>
<feature type="compositionally biased region" description="Low complexity" evidence="1">
    <location>
        <begin position="173"/>
        <end position="204"/>
    </location>
</feature>
<dbReference type="AlphaFoldDB" id="A0A6A4VFG1"/>
<protein>
    <submittedName>
        <fullName evidence="3">Uncharacterized protein</fullName>
    </submittedName>
</protein>
<dbReference type="Gene3D" id="2.80.10.50">
    <property type="match status" value="1"/>
</dbReference>
<evidence type="ECO:0000313" key="3">
    <source>
        <dbReference type="EMBL" id="KAF0292293.1"/>
    </source>
</evidence>
<evidence type="ECO:0000313" key="4">
    <source>
        <dbReference type="Proteomes" id="UP000440578"/>
    </source>
</evidence>
<evidence type="ECO:0000256" key="1">
    <source>
        <dbReference type="SAM" id="MobiDB-lite"/>
    </source>
</evidence>
<evidence type="ECO:0000256" key="2">
    <source>
        <dbReference type="SAM" id="SignalP"/>
    </source>
</evidence>
<feature type="region of interest" description="Disordered" evidence="1">
    <location>
        <begin position="26"/>
        <end position="54"/>
    </location>
</feature>